<protein>
    <recommendedName>
        <fullName evidence="7">Acetyltransferase</fullName>
        <ecNumber evidence="7">2.3.1.-</ecNumber>
    </recommendedName>
</protein>
<dbReference type="PROSITE" id="PS00101">
    <property type="entry name" value="HEXAPEP_TRANSFERASES"/>
    <property type="match status" value="1"/>
</dbReference>
<keyword evidence="4" id="KW-0677">Repeat</keyword>
<dbReference type="SMART" id="SM01266">
    <property type="entry name" value="Mac"/>
    <property type="match status" value="1"/>
</dbReference>
<evidence type="ECO:0000256" key="4">
    <source>
        <dbReference type="ARBA" id="ARBA00022737"/>
    </source>
</evidence>
<dbReference type="Gene3D" id="2.160.10.10">
    <property type="entry name" value="Hexapeptide repeat proteins"/>
    <property type="match status" value="1"/>
</dbReference>
<keyword evidence="3 7" id="KW-0808">Transferase</keyword>
<dbReference type="PANTHER" id="PTHR43017:SF1">
    <property type="entry name" value="ACETYLTRANSFERASE YJL218W-RELATED"/>
    <property type="match status" value="1"/>
</dbReference>
<dbReference type="InterPro" id="IPR018357">
    <property type="entry name" value="Hexapep_transf_CS"/>
</dbReference>
<evidence type="ECO:0000259" key="8">
    <source>
        <dbReference type="SMART" id="SM01266"/>
    </source>
</evidence>
<evidence type="ECO:0000256" key="1">
    <source>
        <dbReference type="ARBA" id="ARBA00007274"/>
    </source>
</evidence>
<keyword evidence="2" id="KW-0536">Nodulation</keyword>
<evidence type="ECO:0000256" key="7">
    <source>
        <dbReference type="RuleBase" id="RU367021"/>
    </source>
</evidence>
<evidence type="ECO:0000256" key="6">
    <source>
        <dbReference type="ARBA" id="ARBA00055587"/>
    </source>
</evidence>
<dbReference type="GO" id="GO:0008870">
    <property type="term" value="F:galactoside O-acetyltransferase activity"/>
    <property type="evidence" value="ECO:0007669"/>
    <property type="project" value="TreeGrafter"/>
</dbReference>
<dbReference type="FunFam" id="2.160.10.10:FF:000025">
    <property type="entry name" value="Hexapeptide-repeat containing-acetyltransferase"/>
    <property type="match status" value="1"/>
</dbReference>
<dbReference type="Pfam" id="PF12464">
    <property type="entry name" value="Mac"/>
    <property type="match status" value="1"/>
</dbReference>
<comment type="caution">
    <text evidence="9">The sequence shown here is derived from an EMBL/GenBank/DDBJ whole genome shotgun (WGS) entry which is preliminary data.</text>
</comment>
<dbReference type="InterPro" id="IPR001451">
    <property type="entry name" value="Hexapep"/>
</dbReference>
<dbReference type="STRING" id="1006004.GBAG_2397"/>
<evidence type="ECO:0000256" key="2">
    <source>
        <dbReference type="ARBA" id="ARBA00022458"/>
    </source>
</evidence>
<dbReference type="EC" id="2.3.1.-" evidence="7"/>
<keyword evidence="5 7" id="KW-0012">Acyltransferase</keyword>
<sequence length="190" mass="20734">MTEHEKLLAGLSYNTRDPELLGMYHSARAITKKLTQLDSHDFDTKLSLLREMLGGFGDESWIELPFWCDYGKHVTIGRNCFINTNVVFLDCNTITIGDNTLVGPNVQFYTPVHPLSAKERLTGNPDYPFLTSAKPIVVGSNVWIGGNAIILPGVTIGDNTTIAAGSIVSKDIPAGVLAMGQPCKVVRELE</sequence>
<name>A0A085GD17_9ENTR</name>
<comment type="function">
    <text evidence="6">Acetyltransferase implicated in the O-acetylation of Nod factors.</text>
</comment>
<reference evidence="9 10" key="1">
    <citation type="submission" date="2014-05" db="EMBL/GenBank/DDBJ databases">
        <title>ATOL: Assembling a taxonomically balanced genome-scale reconstruction of the evolutionary history of the Enterobacteriaceae.</title>
        <authorList>
            <person name="Plunkett G.III."/>
            <person name="Neeno-Eckwall E.C."/>
            <person name="Glasner J.D."/>
            <person name="Perna N.T."/>
        </authorList>
    </citation>
    <scope>NUCLEOTIDE SEQUENCE [LARGE SCALE GENOMIC DNA]</scope>
    <source>
        <strain evidence="9 10">ATCC 33320</strain>
    </source>
</reference>
<dbReference type="OrthoDB" id="9815592at2"/>
<dbReference type="PANTHER" id="PTHR43017">
    <property type="entry name" value="GALACTOSIDE O-ACETYLTRANSFERASE"/>
    <property type="match status" value="1"/>
</dbReference>
<evidence type="ECO:0000256" key="3">
    <source>
        <dbReference type="ARBA" id="ARBA00022679"/>
    </source>
</evidence>
<comment type="similarity">
    <text evidence="1 7">Belongs to the transferase hexapeptide repeat family.</text>
</comment>
<feature type="domain" description="Maltose/galactoside acetyltransferase" evidence="8">
    <location>
        <begin position="4"/>
        <end position="58"/>
    </location>
</feature>
<dbReference type="CDD" id="cd03357">
    <property type="entry name" value="LbH_MAT_GAT"/>
    <property type="match status" value="1"/>
</dbReference>
<dbReference type="EMBL" id="JMPI01000030">
    <property type="protein sequence ID" value="KFC81612.1"/>
    <property type="molecule type" value="Genomic_DNA"/>
</dbReference>
<organism evidence="9 10">
    <name type="scientific">Buttiauxella agrestis ATCC 33320</name>
    <dbReference type="NCBI Taxonomy" id="1006004"/>
    <lineage>
        <taxon>Bacteria</taxon>
        <taxon>Pseudomonadati</taxon>
        <taxon>Pseudomonadota</taxon>
        <taxon>Gammaproteobacteria</taxon>
        <taxon>Enterobacterales</taxon>
        <taxon>Enterobacteriaceae</taxon>
        <taxon>Buttiauxella</taxon>
    </lineage>
</organism>
<dbReference type="RefSeq" id="WP_034496129.1">
    <property type="nucleotide sequence ID" value="NZ_JMPI01000030.1"/>
</dbReference>
<evidence type="ECO:0000256" key="5">
    <source>
        <dbReference type="ARBA" id="ARBA00023315"/>
    </source>
</evidence>
<dbReference type="InterPro" id="IPR039369">
    <property type="entry name" value="LacA-like"/>
</dbReference>
<evidence type="ECO:0000313" key="10">
    <source>
        <dbReference type="Proteomes" id="UP000028653"/>
    </source>
</evidence>
<dbReference type="SUPFAM" id="SSF51161">
    <property type="entry name" value="Trimeric LpxA-like enzymes"/>
    <property type="match status" value="1"/>
</dbReference>
<dbReference type="AlphaFoldDB" id="A0A085GD17"/>
<dbReference type="InterPro" id="IPR011004">
    <property type="entry name" value="Trimer_LpxA-like_sf"/>
</dbReference>
<accession>A0A085GD17</accession>
<dbReference type="InterPro" id="IPR024688">
    <property type="entry name" value="Mac_dom"/>
</dbReference>
<dbReference type="Pfam" id="PF00132">
    <property type="entry name" value="Hexapep"/>
    <property type="match status" value="1"/>
</dbReference>
<keyword evidence="10" id="KW-1185">Reference proteome</keyword>
<evidence type="ECO:0000313" key="9">
    <source>
        <dbReference type="EMBL" id="KFC81612.1"/>
    </source>
</evidence>
<proteinExistence type="inferred from homology"/>
<gene>
    <name evidence="9" type="ORF">GBAG_2397</name>
</gene>
<dbReference type="Proteomes" id="UP000028653">
    <property type="component" value="Unassembled WGS sequence"/>
</dbReference>
<dbReference type="eggNOG" id="COG0110">
    <property type="taxonomic scope" value="Bacteria"/>
</dbReference>